<comment type="caution">
    <text evidence="1">The sequence shown here is derived from an EMBL/GenBank/DDBJ whole genome shotgun (WGS) entry which is preliminary data.</text>
</comment>
<proteinExistence type="predicted"/>
<dbReference type="AlphaFoldDB" id="A0A4R9GXK3"/>
<gene>
    <name evidence="1" type="ORF">EHO65_18470</name>
</gene>
<evidence type="ECO:0000313" key="1">
    <source>
        <dbReference type="EMBL" id="TGK36286.1"/>
    </source>
</evidence>
<protein>
    <submittedName>
        <fullName evidence="1">Uncharacterized protein</fullName>
    </submittedName>
</protein>
<keyword evidence="2" id="KW-1185">Reference proteome</keyword>
<accession>A0A4R9GXK3</accession>
<name>A0A4R9GXK3_9LEPT</name>
<dbReference type="EMBL" id="RQEY01000024">
    <property type="protein sequence ID" value="TGK36286.1"/>
    <property type="molecule type" value="Genomic_DNA"/>
</dbReference>
<sequence>MTLAFDLGFKSEAQYKKYKKKFHELPYLTGVVFEEGTQNHLESIRDVLETGMRKNNLGMSKLSPMTMRIREAKGQSSKPTSPLVGDGGLIRNLEIVKVGNGYNLQPNNKFSVTKNPDGKTTRISWKKLWMIQEWGMIITVTQKLRYYFLLVLKIPLKQSTTQMVIAARRPFQRAYNRYLRSEIRKENNEAMKKRLKALIRPTS</sequence>
<dbReference type="OrthoDB" id="9960688at2"/>
<evidence type="ECO:0000313" key="2">
    <source>
        <dbReference type="Proteomes" id="UP000298097"/>
    </source>
</evidence>
<dbReference type="RefSeq" id="WP_135776023.1">
    <property type="nucleotide sequence ID" value="NZ_RQEY01000024.1"/>
</dbReference>
<reference evidence="1" key="1">
    <citation type="journal article" date="2019" name="PLoS Negl. Trop. Dis.">
        <title>Revisiting the worldwide diversity of Leptospira species in the environment.</title>
        <authorList>
            <person name="Vincent A.T."/>
            <person name="Schiettekatte O."/>
            <person name="Bourhy P."/>
            <person name="Veyrier F.J."/>
            <person name="Picardeau M."/>
        </authorList>
    </citation>
    <scope>NUCLEOTIDE SEQUENCE [LARGE SCALE GENOMIC DNA]</scope>
    <source>
        <strain evidence="1">201800301</strain>
    </source>
</reference>
<dbReference type="Proteomes" id="UP000298097">
    <property type="component" value="Unassembled WGS sequence"/>
</dbReference>
<organism evidence="1 2">
    <name type="scientific">Leptospira andrefontaineae</name>
    <dbReference type="NCBI Taxonomy" id="2484976"/>
    <lineage>
        <taxon>Bacteria</taxon>
        <taxon>Pseudomonadati</taxon>
        <taxon>Spirochaetota</taxon>
        <taxon>Spirochaetia</taxon>
        <taxon>Leptospirales</taxon>
        <taxon>Leptospiraceae</taxon>
        <taxon>Leptospira</taxon>
    </lineage>
</organism>